<dbReference type="Proteomes" id="UP001056255">
    <property type="component" value="Chromosome I"/>
</dbReference>
<dbReference type="PRINTS" id="PR01790">
    <property type="entry name" value="SMP30FAMILY"/>
</dbReference>
<evidence type="ECO:0000256" key="1">
    <source>
        <dbReference type="ARBA" id="ARBA00022801"/>
    </source>
</evidence>
<dbReference type="EMBL" id="CP082275">
    <property type="protein sequence ID" value="USH03975.1"/>
    <property type="molecule type" value="Genomic_DNA"/>
</dbReference>
<dbReference type="PANTHER" id="PTHR47572">
    <property type="entry name" value="LIPOPROTEIN-RELATED"/>
    <property type="match status" value="1"/>
</dbReference>
<reference evidence="3" key="1">
    <citation type="submission" date="2021-08" db="EMBL/GenBank/DDBJ databases">
        <authorList>
            <person name="Sakaguchi M."/>
            <person name="Kikuchi T."/>
            <person name="Urbanczyk H."/>
        </authorList>
    </citation>
    <scope>NUCLEOTIDE SEQUENCE</scope>
    <source>
        <strain evidence="3">020920N</strain>
    </source>
</reference>
<name>A0ABY4WYB7_9GAMM</name>
<dbReference type="InterPro" id="IPR051262">
    <property type="entry name" value="SMP-30/CGR1_Lactonase"/>
</dbReference>
<dbReference type="RefSeq" id="WP_251879440.1">
    <property type="nucleotide sequence ID" value="NZ_CP082275.1"/>
</dbReference>
<protein>
    <submittedName>
        <fullName evidence="3">SMP-30/gluconolactonase/LRE family protein</fullName>
    </submittedName>
</protein>
<dbReference type="Pfam" id="PF08450">
    <property type="entry name" value="SGL"/>
    <property type="match status" value="1"/>
</dbReference>
<keyword evidence="1" id="KW-0378">Hydrolase</keyword>
<gene>
    <name evidence="3" type="ORF">K6Q96_08305</name>
</gene>
<proteinExistence type="predicted"/>
<organism evidence="3 4">
    <name type="scientific">Grimontia kaedaensis</name>
    <dbReference type="NCBI Taxonomy" id="2872157"/>
    <lineage>
        <taxon>Bacteria</taxon>
        <taxon>Pseudomonadati</taxon>
        <taxon>Pseudomonadota</taxon>
        <taxon>Gammaproteobacteria</taxon>
        <taxon>Vibrionales</taxon>
        <taxon>Vibrionaceae</taxon>
        <taxon>Grimontia</taxon>
    </lineage>
</organism>
<dbReference type="SUPFAM" id="SSF63829">
    <property type="entry name" value="Calcium-dependent phosphotriesterase"/>
    <property type="match status" value="1"/>
</dbReference>
<dbReference type="InterPro" id="IPR011042">
    <property type="entry name" value="6-blade_b-propeller_TolB-like"/>
</dbReference>
<dbReference type="InterPro" id="IPR013658">
    <property type="entry name" value="SGL"/>
</dbReference>
<feature type="domain" description="SMP-30/Gluconolactonase/LRE-like region" evidence="2">
    <location>
        <begin position="26"/>
        <end position="282"/>
    </location>
</feature>
<dbReference type="Gene3D" id="2.120.10.30">
    <property type="entry name" value="TolB, C-terminal domain"/>
    <property type="match status" value="1"/>
</dbReference>
<evidence type="ECO:0000313" key="3">
    <source>
        <dbReference type="EMBL" id="USH03975.1"/>
    </source>
</evidence>
<dbReference type="InterPro" id="IPR005511">
    <property type="entry name" value="SMP-30"/>
</dbReference>
<accession>A0ABY4WYB7</accession>
<sequence length="301" mass="33253">MDYTIHFDDIFAEGNTPQKLCSGVIWAEGPVWLRKTNAVLFSDVKGCKLYRWSEADGLTIEKDYSHFSNGNYLDSDGNLISCEHGRRCISKTTADGVSTILVDNFDGKRLNSPNDVVVKRDGSIWFTDPPYGILGNDEGFQAQSQMIGCYVYRFDPGTGELDIMTTDVQRPNGLAFSPDEQTLYVADMSIVEFPTKGRREIRQFTVEEDGSLGKGDTLCIVEPGIPDGFRVDIQGNIFCSCDEGIAVFTPTGEKLGLIPVPERVSNCTFGGNDQSYLFITATTSLYGIKLNTQGIQYTQTT</sequence>
<dbReference type="PANTHER" id="PTHR47572:SF4">
    <property type="entry name" value="LACTONASE DRP35"/>
    <property type="match status" value="1"/>
</dbReference>
<keyword evidence="4" id="KW-1185">Reference proteome</keyword>
<evidence type="ECO:0000313" key="4">
    <source>
        <dbReference type="Proteomes" id="UP001056255"/>
    </source>
</evidence>
<evidence type="ECO:0000259" key="2">
    <source>
        <dbReference type="Pfam" id="PF08450"/>
    </source>
</evidence>